<evidence type="ECO:0000313" key="2">
    <source>
        <dbReference type="EMBL" id="KOY83718.1"/>
    </source>
</evidence>
<dbReference type="AlphaFoldDB" id="A0A0M9DL85"/>
<dbReference type="PATRIC" id="fig|33935.3.peg.1529"/>
<proteinExistence type="predicted"/>
<evidence type="ECO:0000313" key="3">
    <source>
        <dbReference type="Proteomes" id="UP000037977"/>
    </source>
</evidence>
<comment type="caution">
    <text evidence="2">The sequence shown here is derived from an EMBL/GenBank/DDBJ whole genome shotgun (WGS) entry which is preliminary data.</text>
</comment>
<dbReference type="OrthoDB" id="9773293at2"/>
<protein>
    <submittedName>
        <fullName evidence="2">Hydrolase</fullName>
    </submittedName>
</protein>
<dbReference type="EMBL" id="LGCI01000005">
    <property type="protein sequence ID" value="KOY83718.1"/>
    <property type="molecule type" value="Genomic_DNA"/>
</dbReference>
<dbReference type="SUPFAM" id="SSF53474">
    <property type="entry name" value="alpha/beta-Hydrolases"/>
    <property type="match status" value="1"/>
</dbReference>
<dbReference type="InterPro" id="IPR029058">
    <property type="entry name" value="AB_hydrolase_fold"/>
</dbReference>
<dbReference type="InterPro" id="IPR000073">
    <property type="entry name" value="AB_hydrolase_1"/>
</dbReference>
<dbReference type="PANTHER" id="PTHR43433">
    <property type="entry name" value="HYDROLASE, ALPHA/BETA FOLD FAMILY PROTEIN"/>
    <property type="match status" value="1"/>
</dbReference>
<accession>A0A0M9DL85</accession>
<keyword evidence="2" id="KW-0378">Hydrolase</keyword>
<evidence type="ECO:0000259" key="1">
    <source>
        <dbReference type="Pfam" id="PF00561"/>
    </source>
</evidence>
<dbReference type="STRING" id="33935.ADM90_10095"/>
<name>A0A0M9DL85_9BACI</name>
<dbReference type="Proteomes" id="UP000037977">
    <property type="component" value="Unassembled WGS sequence"/>
</dbReference>
<keyword evidence="3" id="KW-1185">Reference proteome</keyword>
<dbReference type="InterPro" id="IPR050471">
    <property type="entry name" value="AB_hydrolase"/>
</dbReference>
<dbReference type="PANTHER" id="PTHR43433:SF5">
    <property type="entry name" value="AB HYDROLASE-1 DOMAIN-CONTAINING PROTEIN"/>
    <property type="match status" value="1"/>
</dbReference>
<reference evidence="2 3" key="1">
    <citation type="submission" date="2015-07" db="EMBL/GenBank/DDBJ databases">
        <title>Genome sequencing project for genomic taxonomy and phylogenomics of Bacillus-like bacteria.</title>
        <authorList>
            <person name="Liu B."/>
            <person name="Wang J."/>
            <person name="Zhu Y."/>
            <person name="Liu G."/>
            <person name="Chen Q."/>
            <person name="Chen Z."/>
            <person name="Che J."/>
            <person name="Ge C."/>
            <person name="Shi H."/>
            <person name="Pan Z."/>
            <person name="Liu X."/>
        </authorList>
    </citation>
    <scope>NUCLEOTIDE SEQUENCE [LARGE SCALE GENOMIC DNA]</scope>
    <source>
        <strain evidence="2 3">DSM 54</strain>
    </source>
</reference>
<gene>
    <name evidence="2" type="ORF">ADM90_10095</name>
</gene>
<organism evidence="2 3">
    <name type="scientific">Lysinibacillus macroides</name>
    <dbReference type="NCBI Taxonomy" id="33935"/>
    <lineage>
        <taxon>Bacteria</taxon>
        <taxon>Bacillati</taxon>
        <taxon>Bacillota</taxon>
        <taxon>Bacilli</taxon>
        <taxon>Bacillales</taxon>
        <taxon>Bacillaceae</taxon>
        <taxon>Lysinibacillus</taxon>
    </lineage>
</organism>
<dbReference type="Gene3D" id="3.40.50.1820">
    <property type="entry name" value="alpha/beta hydrolase"/>
    <property type="match status" value="1"/>
</dbReference>
<sequence length="268" mass="30059">MVGIGEPVLVFHGGHSNCHEEFGYEALIENGFSIITPSRAGYGKTSKEIGETLSMACDYYVKLLQHLNIEKVHVVAISAGGPTGIIFASKFPHLTRSLILQSAVTKEWLMPKDHTYKLASILFNASTEKYTWAMIAGITNVFPRFMFKQMFSSFSTLKYKQAKDKINNNDIPSVAQMNRRQRSGHGFLMDLSQTKELTVKDLKSINCPTLIMHSNFDSAVSTEHAKLAHANIRHSKLYLLDTWGHLIWLGNLSRHTNAIVIKFLKSDG</sequence>
<feature type="domain" description="AB hydrolase-1" evidence="1">
    <location>
        <begin position="7"/>
        <end position="247"/>
    </location>
</feature>
<dbReference type="Pfam" id="PF00561">
    <property type="entry name" value="Abhydrolase_1"/>
    <property type="match status" value="1"/>
</dbReference>
<dbReference type="GO" id="GO:0016787">
    <property type="term" value="F:hydrolase activity"/>
    <property type="evidence" value="ECO:0007669"/>
    <property type="project" value="UniProtKB-KW"/>
</dbReference>